<sequence>MRVTTHLLSRACCSRAVCAPAFIRAIAGRLYAVLHVWQRGRHLRDVGVDVIERRGDRSNDWWRSTWTCVAVVPTLRICRAVGVAGQRHADAMPSAVLSITGHYSP</sequence>
<name>A0A8X6QDS1_NEPPI</name>
<reference evidence="1" key="1">
    <citation type="submission" date="2020-08" db="EMBL/GenBank/DDBJ databases">
        <title>Multicomponent nature underlies the extraordinary mechanical properties of spider dragline silk.</title>
        <authorList>
            <person name="Kono N."/>
            <person name="Nakamura H."/>
            <person name="Mori M."/>
            <person name="Yoshida Y."/>
            <person name="Ohtoshi R."/>
            <person name="Malay A.D."/>
            <person name="Moran D.A.P."/>
            <person name="Tomita M."/>
            <person name="Numata K."/>
            <person name="Arakawa K."/>
        </authorList>
    </citation>
    <scope>NUCLEOTIDE SEQUENCE</scope>
</reference>
<organism evidence="1 2">
    <name type="scientific">Nephila pilipes</name>
    <name type="common">Giant wood spider</name>
    <name type="synonym">Nephila maculata</name>
    <dbReference type="NCBI Taxonomy" id="299642"/>
    <lineage>
        <taxon>Eukaryota</taxon>
        <taxon>Metazoa</taxon>
        <taxon>Ecdysozoa</taxon>
        <taxon>Arthropoda</taxon>
        <taxon>Chelicerata</taxon>
        <taxon>Arachnida</taxon>
        <taxon>Araneae</taxon>
        <taxon>Araneomorphae</taxon>
        <taxon>Entelegynae</taxon>
        <taxon>Araneoidea</taxon>
        <taxon>Nephilidae</taxon>
        <taxon>Nephila</taxon>
    </lineage>
</organism>
<comment type="caution">
    <text evidence="1">The sequence shown here is derived from an EMBL/GenBank/DDBJ whole genome shotgun (WGS) entry which is preliminary data.</text>
</comment>
<dbReference type="Proteomes" id="UP000887013">
    <property type="component" value="Unassembled WGS sequence"/>
</dbReference>
<gene>
    <name evidence="1" type="ORF">NPIL_692741</name>
</gene>
<proteinExistence type="predicted"/>
<protein>
    <submittedName>
        <fullName evidence="1">Uncharacterized protein</fullName>
    </submittedName>
</protein>
<keyword evidence="2" id="KW-1185">Reference proteome</keyword>
<dbReference type="EMBL" id="BMAW01124687">
    <property type="protein sequence ID" value="GFU09102.1"/>
    <property type="molecule type" value="Genomic_DNA"/>
</dbReference>
<dbReference type="AlphaFoldDB" id="A0A8X6QDS1"/>
<evidence type="ECO:0000313" key="2">
    <source>
        <dbReference type="Proteomes" id="UP000887013"/>
    </source>
</evidence>
<evidence type="ECO:0000313" key="1">
    <source>
        <dbReference type="EMBL" id="GFU09102.1"/>
    </source>
</evidence>
<accession>A0A8X6QDS1</accession>